<accession>A0A3P7J703</accession>
<keyword evidence="2 6" id="KW-0813">Transport</keyword>
<dbReference type="PANTHER" id="PTHR11660">
    <property type="entry name" value="SOLUTE CARRIER FAMILY 40 MEMBER"/>
    <property type="match status" value="1"/>
</dbReference>
<feature type="transmembrane region" description="Helical" evidence="6">
    <location>
        <begin position="149"/>
        <end position="167"/>
    </location>
</feature>
<dbReference type="InterPro" id="IPR009716">
    <property type="entry name" value="Ferroportin-1"/>
</dbReference>
<feature type="transmembrane region" description="Helical" evidence="6">
    <location>
        <begin position="109"/>
        <end position="129"/>
    </location>
</feature>
<evidence type="ECO:0000256" key="4">
    <source>
        <dbReference type="ARBA" id="ARBA00022989"/>
    </source>
</evidence>
<keyword evidence="5 6" id="KW-0472">Membrane</keyword>
<dbReference type="Proteomes" id="UP000270094">
    <property type="component" value="Unassembled WGS sequence"/>
</dbReference>
<evidence type="ECO:0000256" key="5">
    <source>
        <dbReference type="ARBA" id="ARBA00023136"/>
    </source>
</evidence>
<keyword evidence="6" id="KW-0406">Ion transport</keyword>
<sequence>MSTLSLIYRSLTSESHRDDQINLYHFSEDRAWSFCISLCMQHLGGMRLVSIEQFAESIGQMIFSGHLGSVFDRISRKIAILSVIPVNNITILLGAVMFIVCLSVQIDSVMFTIFMGLGILMCAVNRLFLNAEKTLLSRDWVVVITDGDTLSGWLIEFLLVVFTLEFFKGLNAMLTSLDQLANVISPIVTGLENGSMFAS</sequence>
<evidence type="ECO:0000313" key="7">
    <source>
        <dbReference type="EMBL" id="VDM75669.1"/>
    </source>
</evidence>
<comment type="caution">
    <text evidence="6">Lacks conserved residue(s) required for the propagation of feature annotation.</text>
</comment>
<keyword evidence="3 6" id="KW-0812">Transmembrane</keyword>
<feature type="transmembrane region" description="Helical" evidence="6">
    <location>
        <begin position="78"/>
        <end position="102"/>
    </location>
</feature>
<evidence type="ECO:0000256" key="2">
    <source>
        <dbReference type="ARBA" id="ARBA00022448"/>
    </source>
</evidence>
<dbReference type="GO" id="GO:0016020">
    <property type="term" value="C:membrane"/>
    <property type="evidence" value="ECO:0007669"/>
    <property type="project" value="UniProtKB-SubCell"/>
</dbReference>
<evidence type="ECO:0000256" key="6">
    <source>
        <dbReference type="RuleBase" id="RU365065"/>
    </source>
</evidence>
<dbReference type="OrthoDB" id="648861at2759"/>
<protein>
    <recommendedName>
        <fullName evidence="6">Solute carrier family 40 member</fullName>
    </recommendedName>
</protein>
<keyword evidence="8" id="KW-1185">Reference proteome</keyword>
<dbReference type="GO" id="GO:0005381">
    <property type="term" value="F:iron ion transmembrane transporter activity"/>
    <property type="evidence" value="ECO:0007669"/>
    <property type="project" value="UniProtKB-UniRule"/>
</dbReference>
<dbReference type="Pfam" id="PF06963">
    <property type="entry name" value="FPN1"/>
    <property type="match status" value="1"/>
</dbReference>
<name>A0A3P7J703_STRVU</name>
<comment type="similarity">
    <text evidence="6">Belongs to the ferroportin (FP) (TC 2.A.100) family. SLC40A subfamily.</text>
</comment>
<evidence type="ECO:0000256" key="3">
    <source>
        <dbReference type="ARBA" id="ARBA00022692"/>
    </source>
</evidence>
<keyword evidence="4 6" id="KW-1133">Transmembrane helix</keyword>
<reference evidence="7 8" key="1">
    <citation type="submission" date="2018-11" db="EMBL/GenBank/DDBJ databases">
        <authorList>
            <consortium name="Pathogen Informatics"/>
        </authorList>
    </citation>
    <scope>NUCLEOTIDE SEQUENCE [LARGE SCALE GENOMIC DNA]</scope>
</reference>
<dbReference type="EMBL" id="UYYB01095662">
    <property type="protein sequence ID" value="VDM75669.1"/>
    <property type="molecule type" value="Genomic_DNA"/>
</dbReference>
<comment type="function">
    <text evidence="6">May be involved in iron transport and iron homeostasis.</text>
</comment>
<gene>
    <name evidence="7" type="ORF">SVUK_LOCUS10667</name>
</gene>
<comment type="subcellular location">
    <subcellularLocation>
        <location evidence="1 6">Membrane</location>
        <topology evidence="1 6">Multi-pass membrane protein</topology>
    </subcellularLocation>
</comment>
<dbReference type="PANTHER" id="PTHR11660:SF69">
    <property type="entry name" value="SOLUTE CARRIER FAMILY 40 MEMBER"/>
    <property type="match status" value="1"/>
</dbReference>
<dbReference type="AlphaFoldDB" id="A0A3P7J703"/>
<organism evidence="7 8">
    <name type="scientific">Strongylus vulgaris</name>
    <name type="common">Blood worm</name>
    <dbReference type="NCBI Taxonomy" id="40348"/>
    <lineage>
        <taxon>Eukaryota</taxon>
        <taxon>Metazoa</taxon>
        <taxon>Ecdysozoa</taxon>
        <taxon>Nematoda</taxon>
        <taxon>Chromadorea</taxon>
        <taxon>Rhabditida</taxon>
        <taxon>Rhabditina</taxon>
        <taxon>Rhabditomorpha</taxon>
        <taxon>Strongyloidea</taxon>
        <taxon>Strongylidae</taxon>
        <taxon>Strongylus</taxon>
    </lineage>
</organism>
<evidence type="ECO:0000313" key="8">
    <source>
        <dbReference type="Proteomes" id="UP000270094"/>
    </source>
</evidence>
<evidence type="ECO:0000256" key="1">
    <source>
        <dbReference type="ARBA" id="ARBA00004141"/>
    </source>
</evidence>
<proteinExistence type="inferred from homology"/>